<keyword evidence="6" id="KW-1185">Reference proteome</keyword>
<dbReference type="GeneID" id="18915299"/>
<sequence length="272" mass="28770">MFRPSDSQAAALLDHVFSQTLRNIEFLASHNYISPVDATELSNRLTAAQHNNGDAVSALASSVQALTVPPVPPVGPGRGIPLPPPRPVKQARAVWAYNEDGREPNDLTFSTGEIIEIVDETNADWWTGKCRGKQGLFPSNHVEMIASPPASVPPPAAPSPAPVYSPPPQPMMPPQPMPPQQGYAPGYDQKPVYRPFGAVYQAQNQPPPAAVGQVNTLGLQQAPQQTPQQAPQQEQKKHRFGRLGDTMATSAAGGVGFGAGAAIGSGIVNAIF</sequence>
<dbReference type="InterPro" id="IPR036028">
    <property type="entry name" value="SH3-like_dom_sf"/>
</dbReference>
<gene>
    <name evidence="5" type="ORF">PHACADRAFT_251707</name>
</gene>
<feature type="domain" description="SH3" evidence="4">
    <location>
        <begin position="86"/>
        <end position="147"/>
    </location>
</feature>
<accession>K5WFK3</accession>
<dbReference type="FunFam" id="2.30.30.40:FF:000072">
    <property type="entry name" value="Unconventional Myosin IB"/>
    <property type="match status" value="1"/>
</dbReference>
<evidence type="ECO:0000256" key="2">
    <source>
        <dbReference type="PROSITE-ProRule" id="PRU00192"/>
    </source>
</evidence>
<evidence type="ECO:0000313" key="6">
    <source>
        <dbReference type="Proteomes" id="UP000008370"/>
    </source>
</evidence>
<evidence type="ECO:0000313" key="5">
    <source>
        <dbReference type="EMBL" id="EKM57834.1"/>
    </source>
</evidence>
<dbReference type="InParanoid" id="K5WFK3"/>
<dbReference type="Pfam" id="PF00018">
    <property type="entry name" value="SH3_1"/>
    <property type="match status" value="1"/>
</dbReference>
<dbReference type="SUPFAM" id="SSF50044">
    <property type="entry name" value="SH3-domain"/>
    <property type="match status" value="1"/>
</dbReference>
<name>K5WFK3_PHACS</name>
<dbReference type="InterPro" id="IPR001452">
    <property type="entry name" value="SH3_domain"/>
</dbReference>
<dbReference type="PRINTS" id="PR00452">
    <property type="entry name" value="SH3DOMAIN"/>
</dbReference>
<dbReference type="RefSeq" id="XP_007393177.1">
    <property type="nucleotide sequence ID" value="XM_007393115.1"/>
</dbReference>
<protein>
    <recommendedName>
        <fullName evidence="4">SH3 domain-containing protein</fullName>
    </recommendedName>
</protein>
<dbReference type="InterPro" id="IPR050670">
    <property type="entry name" value="STAM"/>
</dbReference>
<dbReference type="STRING" id="650164.K5WFK3"/>
<organism evidence="5 6">
    <name type="scientific">Phanerochaete carnosa (strain HHB-10118-sp)</name>
    <name type="common">White-rot fungus</name>
    <name type="synonym">Peniophora carnosa</name>
    <dbReference type="NCBI Taxonomy" id="650164"/>
    <lineage>
        <taxon>Eukaryota</taxon>
        <taxon>Fungi</taxon>
        <taxon>Dikarya</taxon>
        <taxon>Basidiomycota</taxon>
        <taxon>Agaricomycotina</taxon>
        <taxon>Agaricomycetes</taxon>
        <taxon>Polyporales</taxon>
        <taxon>Phanerochaetaceae</taxon>
        <taxon>Phanerochaete</taxon>
    </lineage>
</organism>
<evidence type="ECO:0000256" key="3">
    <source>
        <dbReference type="SAM" id="MobiDB-lite"/>
    </source>
</evidence>
<dbReference type="Gene3D" id="2.30.30.40">
    <property type="entry name" value="SH3 Domains"/>
    <property type="match status" value="1"/>
</dbReference>
<dbReference type="SMART" id="SM00326">
    <property type="entry name" value="SH3"/>
    <property type="match status" value="1"/>
</dbReference>
<dbReference type="HOGENOM" id="CLU_064552_0_0_1"/>
<dbReference type="AlphaFoldDB" id="K5WFK3"/>
<dbReference type="EMBL" id="JH930470">
    <property type="protein sequence ID" value="EKM57834.1"/>
    <property type="molecule type" value="Genomic_DNA"/>
</dbReference>
<dbReference type="Proteomes" id="UP000008370">
    <property type="component" value="Unassembled WGS sequence"/>
</dbReference>
<feature type="compositionally biased region" description="Pro residues" evidence="3">
    <location>
        <begin position="150"/>
        <end position="175"/>
    </location>
</feature>
<feature type="region of interest" description="Disordered" evidence="3">
    <location>
        <begin position="148"/>
        <end position="175"/>
    </location>
</feature>
<evidence type="ECO:0000256" key="1">
    <source>
        <dbReference type="ARBA" id="ARBA00022443"/>
    </source>
</evidence>
<reference evidence="5 6" key="1">
    <citation type="journal article" date="2012" name="BMC Genomics">
        <title>Comparative genomics of the white-rot fungi, Phanerochaete carnosa and P. chrysosporium, to elucidate the genetic basis of the distinct wood types they colonize.</title>
        <authorList>
            <person name="Suzuki H."/>
            <person name="MacDonald J."/>
            <person name="Syed K."/>
            <person name="Salamov A."/>
            <person name="Hori C."/>
            <person name="Aerts A."/>
            <person name="Henrissat B."/>
            <person name="Wiebenga A."/>
            <person name="vanKuyk P.A."/>
            <person name="Barry K."/>
            <person name="Lindquist E."/>
            <person name="LaButti K."/>
            <person name="Lapidus A."/>
            <person name="Lucas S."/>
            <person name="Coutinho P."/>
            <person name="Gong Y."/>
            <person name="Samejima M."/>
            <person name="Mahadevan R."/>
            <person name="Abou-Zaid M."/>
            <person name="de Vries R.P."/>
            <person name="Igarashi K."/>
            <person name="Yadav J.S."/>
            <person name="Grigoriev I.V."/>
            <person name="Master E.R."/>
        </authorList>
    </citation>
    <scope>NUCLEOTIDE SEQUENCE [LARGE SCALE GENOMIC DNA]</scope>
    <source>
        <strain evidence="5 6">HHB-10118-sp</strain>
    </source>
</reference>
<dbReference type="OrthoDB" id="5983572at2759"/>
<evidence type="ECO:0000259" key="4">
    <source>
        <dbReference type="PROSITE" id="PS50002"/>
    </source>
</evidence>
<proteinExistence type="predicted"/>
<dbReference type="PANTHER" id="PTHR45929:SF7">
    <property type="entry name" value="LAS SEVENTEEN-BINDING PROTEIN 1"/>
    <property type="match status" value="1"/>
</dbReference>
<dbReference type="PANTHER" id="PTHR45929">
    <property type="entry name" value="JAK PATHWAY SIGNAL TRANSDUCTION ADAPTOR MOLECULE"/>
    <property type="match status" value="1"/>
</dbReference>
<keyword evidence="1 2" id="KW-0728">SH3 domain</keyword>
<dbReference type="KEGG" id="pco:PHACADRAFT_251707"/>
<dbReference type="PROSITE" id="PS50002">
    <property type="entry name" value="SH3"/>
    <property type="match status" value="1"/>
</dbReference>